<dbReference type="OrthoDB" id="5069333at2759"/>
<dbReference type="CDD" id="cd00067">
    <property type="entry name" value="GAL4"/>
    <property type="match status" value="1"/>
</dbReference>
<dbReference type="PROSITE" id="PS50048">
    <property type="entry name" value="ZN2_CY6_FUNGAL_2"/>
    <property type="match status" value="1"/>
</dbReference>
<proteinExistence type="predicted"/>
<dbReference type="STRING" id="1231657.A0A1Y1Z2X5"/>
<evidence type="ECO:0000256" key="2">
    <source>
        <dbReference type="SAM" id="MobiDB-lite"/>
    </source>
</evidence>
<accession>A0A1Y1Z2X5</accession>
<evidence type="ECO:0000256" key="1">
    <source>
        <dbReference type="ARBA" id="ARBA00023242"/>
    </source>
</evidence>
<reference evidence="4 5" key="1">
    <citation type="submission" date="2016-07" db="EMBL/GenBank/DDBJ databases">
        <title>Pervasive Adenine N6-methylation of Active Genes in Fungi.</title>
        <authorList>
            <consortium name="DOE Joint Genome Institute"/>
            <person name="Mondo S.J."/>
            <person name="Dannebaum R.O."/>
            <person name="Kuo R.C."/>
            <person name="Labutti K."/>
            <person name="Haridas S."/>
            <person name="Kuo A."/>
            <person name="Salamov A."/>
            <person name="Ahrendt S.R."/>
            <person name="Lipzen A."/>
            <person name="Sullivan W."/>
            <person name="Andreopoulos W.B."/>
            <person name="Clum A."/>
            <person name="Lindquist E."/>
            <person name="Daum C."/>
            <person name="Ramamoorthy G.K."/>
            <person name="Gryganskyi A."/>
            <person name="Culley D."/>
            <person name="Magnuson J.K."/>
            <person name="James T.Y."/>
            <person name="O'Malley M.A."/>
            <person name="Stajich J.E."/>
            <person name="Spatafora J.W."/>
            <person name="Visel A."/>
            <person name="Grigoriev I.V."/>
        </authorList>
    </citation>
    <scope>NUCLEOTIDE SEQUENCE [LARGE SCALE GENOMIC DNA]</scope>
    <source>
        <strain evidence="4 5">CBS 115471</strain>
    </source>
</reference>
<name>A0A1Y1Z2X5_9PLEO</name>
<evidence type="ECO:0000313" key="4">
    <source>
        <dbReference type="EMBL" id="ORY04454.1"/>
    </source>
</evidence>
<organism evidence="4 5">
    <name type="scientific">Clohesyomyces aquaticus</name>
    <dbReference type="NCBI Taxonomy" id="1231657"/>
    <lineage>
        <taxon>Eukaryota</taxon>
        <taxon>Fungi</taxon>
        <taxon>Dikarya</taxon>
        <taxon>Ascomycota</taxon>
        <taxon>Pezizomycotina</taxon>
        <taxon>Dothideomycetes</taxon>
        <taxon>Pleosporomycetidae</taxon>
        <taxon>Pleosporales</taxon>
        <taxon>Lindgomycetaceae</taxon>
        <taxon>Clohesyomyces</taxon>
    </lineage>
</organism>
<dbReference type="InterPro" id="IPR001138">
    <property type="entry name" value="Zn2Cys6_DnaBD"/>
</dbReference>
<dbReference type="GO" id="GO:0000981">
    <property type="term" value="F:DNA-binding transcription factor activity, RNA polymerase II-specific"/>
    <property type="evidence" value="ECO:0007669"/>
    <property type="project" value="InterPro"/>
</dbReference>
<feature type="region of interest" description="Disordered" evidence="2">
    <location>
        <begin position="1"/>
        <end position="23"/>
    </location>
</feature>
<feature type="non-terminal residue" evidence="4">
    <location>
        <position position="67"/>
    </location>
</feature>
<dbReference type="Gene3D" id="4.10.240.10">
    <property type="entry name" value="Zn(2)-C6 fungal-type DNA-binding domain"/>
    <property type="match status" value="1"/>
</dbReference>
<keyword evidence="5" id="KW-1185">Reference proteome</keyword>
<dbReference type="SMART" id="SM00066">
    <property type="entry name" value="GAL4"/>
    <property type="match status" value="1"/>
</dbReference>
<evidence type="ECO:0000259" key="3">
    <source>
        <dbReference type="PROSITE" id="PS50048"/>
    </source>
</evidence>
<keyword evidence="1" id="KW-0539">Nucleus</keyword>
<dbReference type="Pfam" id="PF00172">
    <property type="entry name" value="Zn_clus"/>
    <property type="match status" value="1"/>
</dbReference>
<dbReference type="InterPro" id="IPR036864">
    <property type="entry name" value="Zn2-C6_fun-type_DNA-bd_sf"/>
</dbReference>
<dbReference type="EMBL" id="MCFA01000135">
    <property type="protein sequence ID" value="ORY04454.1"/>
    <property type="molecule type" value="Genomic_DNA"/>
</dbReference>
<comment type="caution">
    <text evidence="4">The sequence shown here is derived from an EMBL/GenBank/DDBJ whole genome shotgun (WGS) entry which is preliminary data.</text>
</comment>
<dbReference type="Proteomes" id="UP000193144">
    <property type="component" value="Unassembled WGS sequence"/>
</dbReference>
<feature type="domain" description="Zn(2)-C6 fungal-type" evidence="3">
    <location>
        <begin position="29"/>
        <end position="59"/>
    </location>
</feature>
<dbReference type="AlphaFoldDB" id="A0A1Y1Z2X5"/>
<feature type="compositionally biased region" description="Polar residues" evidence="2">
    <location>
        <begin position="1"/>
        <end position="21"/>
    </location>
</feature>
<dbReference type="SUPFAM" id="SSF57701">
    <property type="entry name" value="Zn2/Cys6 DNA-binding domain"/>
    <property type="match status" value="1"/>
</dbReference>
<protein>
    <recommendedName>
        <fullName evidence="3">Zn(2)-C6 fungal-type domain-containing protein</fullName>
    </recommendedName>
</protein>
<dbReference type="PRINTS" id="PR00755">
    <property type="entry name" value="AFLATOXINBRP"/>
</dbReference>
<gene>
    <name evidence="4" type="ORF">BCR34DRAFT_491499</name>
</gene>
<dbReference type="GO" id="GO:0008270">
    <property type="term" value="F:zinc ion binding"/>
    <property type="evidence" value="ECO:0007669"/>
    <property type="project" value="InterPro"/>
</dbReference>
<evidence type="ECO:0000313" key="5">
    <source>
        <dbReference type="Proteomes" id="UP000193144"/>
    </source>
</evidence>
<sequence length="67" mass="7516">METPSGDVSLSPTPFSPNASRQPVRYRTSCDHCQKIKIRCSQGKPACKNCFNRAIPCVYSPVRRMGR</sequence>